<feature type="domain" description="TtsA-like Glycoside hydrolase family 108" evidence="2">
    <location>
        <begin position="51"/>
        <end position="92"/>
    </location>
</feature>
<sequence length="201" mass="23177">MIVNKNKVLLTLLLSISIQFLQAASFEKYFPKLIKFEGIGFGIHKPIWGDKNFSKNDAFTIYKKHYWDKYHASNFTNQGVAEVLIDQLINAGEGKESVHIRAFEAIIGVKQDGFLSLADIKVANAFVFPEQIINPFVNYRLYFYTTRKNFTKNSGWSKRAKSFMITDEEGNFLANHLILPQILIKTNLQEKTNDDEFIVKK</sequence>
<evidence type="ECO:0000313" key="3">
    <source>
        <dbReference type="EMBL" id="CAH0995234.1"/>
    </source>
</evidence>
<dbReference type="EMBL" id="CAKLPY010000001">
    <property type="protein sequence ID" value="CAH0995234.1"/>
    <property type="molecule type" value="Genomic_DNA"/>
</dbReference>
<dbReference type="Proteomes" id="UP000837932">
    <property type="component" value="Unassembled WGS sequence"/>
</dbReference>
<feature type="chain" id="PRO_5046373752" description="TtsA-like Glycoside hydrolase family 108 domain-containing protein" evidence="1">
    <location>
        <begin position="24"/>
        <end position="201"/>
    </location>
</feature>
<dbReference type="SUPFAM" id="SSF53955">
    <property type="entry name" value="Lysozyme-like"/>
    <property type="match status" value="1"/>
</dbReference>
<proteinExistence type="predicted"/>
<evidence type="ECO:0000313" key="4">
    <source>
        <dbReference type="Proteomes" id="UP000837932"/>
    </source>
</evidence>
<dbReference type="Pfam" id="PF05838">
    <property type="entry name" value="Glyco_hydro_108"/>
    <property type="match status" value="1"/>
</dbReference>
<dbReference type="InterPro" id="IPR023346">
    <property type="entry name" value="Lysozyme-like_dom_sf"/>
</dbReference>
<keyword evidence="4" id="KW-1185">Reference proteome</keyword>
<comment type="caution">
    <text evidence="3">The sequence shown here is derived from an EMBL/GenBank/DDBJ whole genome shotgun (WGS) entry which is preliminary data.</text>
</comment>
<gene>
    <name evidence="3" type="ORF">EMA8858_01354</name>
</gene>
<name>A0ABN8EQR1_9BACT</name>
<keyword evidence="1" id="KW-0732">Signal</keyword>
<dbReference type="InterPro" id="IPR008565">
    <property type="entry name" value="TtsA-like_GH18_dom"/>
</dbReference>
<feature type="signal peptide" evidence="1">
    <location>
        <begin position="1"/>
        <end position="23"/>
    </location>
</feature>
<accession>A0ABN8EQR1</accession>
<protein>
    <recommendedName>
        <fullName evidence="2">TtsA-like Glycoside hydrolase family 108 domain-containing protein</fullName>
    </recommendedName>
</protein>
<organism evidence="3 4">
    <name type="scientific">Emticicia aquatica</name>
    <dbReference type="NCBI Taxonomy" id="1681835"/>
    <lineage>
        <taxon>Bacteria</taxon>
        <taxon>Pseudomonadati</taxon>
        <taxon>Bacteroidota</taxon>
        <taxon>Cytophagia</taxon>
        <taxon>Cytophagales</taxon>
        <taxon>Leadbetterellaceae</taxon>
        <taxon>Emticicia</taxon>
    </lineage>
</organism>
<dbReference type="Gene3D" id="1.20.141.10">
    <property type="entry name" value="Chitosanase, subunit A, domain 1"/>
    <property type="match status" value="1"/>
</dbReference>
<dbReference type="RefSeq" id="WP_238805698.1">
    <property type="nucleotide sequence ID" value="NZ_CAKLPY010000001.1"/>
</dbReference>
<reference evidence="3" key="1">
    <citation type="submission" date="2021-12" db="EMBL/GenBank/DDBJ databases">
        <authorList>
            <person name="Rodrigo-Torres L."/>
            <person name="Arahal R. D."/>
            <person name="Lucena T."/>
        </authorList>
    </citation>
    <scope>NUCLEOTIDE SEQUENCE</scope>
    <source>
        <strain evidence="3">CECT 8858</strain>
    </source>
</reference>
<evidence type="ECO:0000259" key="2">
    <source>
        <dbReference type="Pfam" id="PF05838"/>
    </source>
</evidence>
<evidence type="ECO:0000256" key="1">
    <source>
        <dbReference type="SAM" id="SignalP"/>
    </source>
</evidence>